<reference evidence="1" key="1">
    <citation type="submission" date="2021-05" db="EMBL/GenBank/DDBJ databases">
        <authorList>
            <person name="Scholz U."/>
            <person name="Mascher M."/>
            <person name="Fiebig A."/>
        </authorList>
    </citation>
    <scope>NUCLEOTIDE SEQUENCE [LARGE SCALE GENOMIC DNA]</scope>
</reference>
<name>A0ACD5TDE1_AVESA</name>
<evidence type="ECO:0000313" key="1">
    <source>
        <dbReference type="EnsemblPlants" id="AVESA.00010b.r2.1AG0034320.1.CDS"/>
    </source>
</evidence>
<protein>
    <submittedName>
        <fullName evidence="1">Uncharacterized protein</fullName>
    </submittedName>
</protein>
<proteinExistence type="predicted"/>
<accession>A0ACD5TDE1</accession>
<organism evidence="1 2">
    <name type="scientific">Avena sativa</name>
    <name type="common">Oat</name>
    <dbReference type="NCBI Taxonomy" id="4498"/>
    <lineage>
        <taxon>Eukaryota</taxon>
        <taxon>Viridiplantae</taxon>
        <taxon>Streptophyta</taxon>
        <taxon>Embryophyta</taxon>
        <taxon>Tracheophyta</taxon>
        <taxon>Spermatophyta</taxon>
        <taxon>Magnoliopsida</taxon>
        <taxon>Liliopsida</taxon>
        <taxon>Poales</taxon>
        <taxon>Poaceae</taxon>
        <taxon>BOP clade</taxon>
        <taxon>Pooideae</taxon>
        <taxon>Poodae</taxon>
        <taxon>Poeae</taxon>
        <taxon>Poeae Chloroplast Group 1 (Aveneae type)</taxon>
        <taxon>Aveninae</taxon>
        <taxon>Avena</taxon>
    </lineage>
</organism>
<reference evidence="1" key="2">
    <citation type="submission" date="2025-09" db="UniProtKB">
        <authorList>
            <consortium name="EnsemblPlants"/>
        </authorList>
    </citation>
    <scope>IDENTIFICATION</scope>
</reference>
<evidence type="ECO:0000313" key="2">
    <source>
        <dbReference type="Proteomes" id="UP001732700"/>
    </source>
</evidence>
<keyword evidence="2" id="KW-1185">Reference proteome</keyword>
<sequence>MGDEEAGKAVDEVDLMAVHDPVKSLKIFRSREDTDMPAEEVPKDINSSVQGQCIEQTKQCDFYPPQSFSRHSLTNMTYLGKESDRAVDFARGAMGSLLDKLGKLVKEDYNLETSMKRDIESFSQDLMTMHQDLRNLKNLNGVRIWVDEVRDMSYHIEDIVDGFLVHVEHDSDRSDFKELTHESLNFLEDSMRTRYQIGDVIRDIKDKVQAVANRGKEYSFDANNVVANATTQDIRISAIYEDNEHLVGIEAPRDELIKLFKEDSDISKIKAVSSVGLGKTTLAKVVYDKLKEHCHQIGDVIRDIKNKVQAVASRGKKYNFDVNNVVANATTVDIQVSGIYEDNEQLIGIEAPRDELTRLFKEDDNISKLKTVSIVGLGGLGKTTLAKAVYVKLKAHYHPKAFVSVGQNPDVKIVLKNIIIDCQSQEYNAAKLDYLDAQQLINELRKLLEDKRYFIVIDDVWDSSSWNLIKSAFPKNNHGSIVITTTRIERVARDCCKVESKYIYWMKPLSVEDSRRLFLRRIFGPGKDCPDAQKGISTDILKKCDGMPLAINSIASLLAGEPESTWDYVKKTLGAMTEGDDHEKMKQILDLSYIHLPDHLKTCMLYVCMYPEDREIDKDDLLKKWVAEGFVHVSKNSGLDAEDVAEKYFKELVSMCMIQPGKLDDYSNEVLSCRVHGIVLDLMRSKSSKENFIHVIDVSKNETGASGQIHRVSVQYDGKKDMRVLEPINKGSLSHVRSVLLYRRSDVLCFLQFKYVRVLHLELRDYSNEGLDLTGISGLFLLRYLKVTSVYRTGYELKLPNKIGELQQLETIDLEGVMLKNCPSDLVSLPWLSHLSSTRHFGKTGIALPDGIERLKSMRTLEGVSMSMSESSVENIKGISKLTKLRILHILLGGLDRPRVDALHSSICRLSTSLRVLRFEGREVEVPGWGSRTLFPRGSCIGELDLRGCKFERCPKWIGQLHHLYKFIIMVREVADCVSIVAGLPSLSCFKLLINTRVAEKRESVVIPGGGAFRALKHLTCFCKYVKLTFRAGAMPKLERLQIWFPYGIDARSLPVGIRHLPAGILKYIWLSVACADNPYFEEYDPYGSVWLPDACAASLKQHNRAAGALLTDAFKPHHPAADIRICFDEGISGDGGDDRDKYGDPWV</sequence>
<dbReference type="EnsemblPlants" id="AVESA.00010b.r2.1AG0034320.1">
    <property type="protein sequence ID" value="AVESA.00010b.r2.1AG0034320.1.CDS"/>
    <property type="gene ID" value="AVESA.00010b.r2.1AG0034320"/>
</dbReference>
<dbReference type="Proteomes" id="UP001732700">
    <property type="component" value="Chromosome 1A"/>
</dbReference>